<dbReference type="EMBL" id="BLVP01000007">
    <property type="protein sequence ID" value="GFM36886.1"/>
    <property type="molecule type" value="Genomic_DNA"/>
</dbReference>
<dbReference type="InterPro" id="IPR029045">
    <property type="entry name" value="ClpP/crotonase-like_dom_sf"/>
</dbReference>
<name>A0A7J0BT49_9BACT</name>
<dbReference type="Gene3D" id="3.90.226.10">
    <property type="entry name" value="2-enoyl-CoA Hydratase, Chain A, domain 1"/>
    <property type="match status" value="1"/>
</dbReference>
<sequence>MTDSTLRSEGVTQTEVRGHVALLRLCGNYFANIRHLDSRDEILNSLEYLNRNKAIKVIIISSTFCGAGVDEYIRFFREQQGTMDKQRAHRFCNAVNQVTLEIVRSGKLVVHVCGGEMVAFFLGMSLAADYAVVEEGSVFHNSYLDVGVLPKGGLPYFIARRGGCRSVYNLLLGEREIDAAQALQMGLVDALAPAGKAEEAAFAYAARFEEVPARTITGMKRLTNWCIRDLEEYLSYENKQILKTLDMVD</sequence>
<organism evidence="1 2">
    <name type="scientific">Desulfovibrio psychrotolerans</name>
    <dbReference type="NCBI Taxonomy" id="415242"/>
    <lineage>
        <taxon>Bacteria</taxon>
        <taxon>Pseudomonadati</taxon>
        <taxon>Thermodesulfobacteriota</taxon>
        <taxon>Desulfovibrionia</taxon>
        <taxon>Desulfovibrionales</taxon>
        <taxon>Desulfovibrionaceae</taxon>
        <taxon>Desulfovibrio</taxon>
    </lineage>
</organism>
<dbReference type="AlphaFoldDB" id="A0A7J0BT49"/>
<dbReference type="RefSeq" id="WP_174409533.1">
    <property type="nucleotide sequence ID" value="NZ_BLVP01000007.1"/>
</dbReference>
<gene>
    <name evidence="1" type="primary">paaG</name>
    <name evidence="1" type="ORF">DSM19430T_15700</name>
</gene>
<dbReference type="InterPro" id="IPR001753">
    <property type="entry name" value="Enoyl-CoA_hydra/iso"/>
</dbReference>
<evidence type="ECO:0000313" key="1">
    <source>
        <dbReference type="EMBL" id="GFM36886.1"/>
    </source>
</evidence>
<dbReference type="GO" id="GO:0003824">
    <property type="term" value="F:catalytic activity"/>
    <property type="evidence" value="ECO:0007669"/>
    <property type="project" value="UniProtKB-ARBA"/>
</dbReference>
<dbReference type="PANTHER" id="PTHR11941:SF133">
    <property type="entry name" value="1,2-EPOXYPHENYLACETYL-COA ISOMERASE"/>
    <property type="match status" value="1"/>
</dbReference>
<comment type="caution">
    <text evidence="1">The sequence shown here is derived from an EMBL/GenBank/DDBJ whole genome shotgun (WGS) entry which is preliminary data.</text>
</comment>
<reference evidence="1 2" key="1">
    <citation type="submission" date="2020-05" db="EMBL/GenBank/DDBJ databases">
        <title>Draft genome sequence of Desulfovibrio psychrotolerans JS1T.</title>
        <authorList>
            <person name="Ueno A."/>
            <person name="Tamazawa S."/>
            <person name="Tamamura S."/>
            <person name="Murakami T."/>
            <person name="Kiyama T."/>
            <person name="Inomata H."/>
            <person name="Amano Y."/>
            <person name="Miyakawa K."/>
            <person name="Tamaki H."/>
            <person name="Naganuma T."/>
            <person name="Kaneko K."/>
        </authorList>
    </citation>
    <scope>NUCLEOTIDE SEQUENCE [LARGE SCALE GENOMIC DNA]</scope>
    <source>
        <strain evidence="1 2">JS1</strain>
    </source>
</reference>
<dbReference type="PANTHER" id="PTHR11941">
    <property type="entry name" value="ENOYL-COA HYDRATASE-RELATED"/>
    <property type="match status" value="1"/>
</dbReference>
<evidence type="ECO:0000313" key="2">
    <source>
        <dbReference type="Proteomes" id="UP000503820"/>
    </source>
</evidence>
<dbReference type="CDD" id="cd06558">
    <property type="entry name" value="crotonase-like"/>
    <property type="match status" value="1"/>
</dbReference>
<dbReference type="GO" id="GO:0006635">
    <property type="term" value="P:fatty acid beta-oxidation"/>
    <property type="evidence" value="ECO:0007669"/>
    <property type="project" value="TreeGrafter"/>
</dbReference>
<accession>A0A7J0BT49</accession>
<proteinExistence type="predicted"/>
<keyword evidence="2" id="KW-1185">Reference proteome</keyword>
<protein>
    <submittedName>
        <fullName evidence="1">Enoyl-CoA hydratase</fullName>
    </submittedName>
</protein>
<dbReference type="SUPFAM" id="SSF52096">
    <property type="entry name" value="ClpP/crotonase"/>
    <property type="match status" value="1"/>
</dbReference>
<dbReference type="Pfam" id="PF00378">
    <property type="entry name" value="ECH_1"/>
    <property type="match status" value="1"/>
</dbReference>
<dbReference type="Proteomes" id="UP000503820">
    <property type="component" value="Unassembled WGS sequence"/>
</dbReference>